<sequence>MNPSLNLHMELLEDVSAPGSGKDFVEGVAVGLGAVAAVTAIIAFT</sequence>
<reference evidence="2 3" key="1">
    <citation type="submission" date="2017-05" db="EMBL/GenBank/DDBJ databases">
        <title>Functional genome analysis of Paenibacillus pasadenensis strain R16: insights on endophytic life style and antifungal activity.</title>
        <authorList>
            <person name="Passera A."/>
            <person name="Marcolungo L."/>
            <person name="Casati P."/>
            <person name="Brasca M."/>
            <person name="Quaglino F."/>
            <person name="Delledonne M."/>
        </authorList>
    </citation>
    <scope>NUCLEOTIDE SEQUENCE [LARGE SCALE GENOMIC DNA]</scope>
    <source>
        <strain evidence="2 3">R16</strain>
    </source>
</reference>
<organism evidence="2 3">
    <name type="scientific">Paenibacillus pasadenensis</name>
    <dbReference type="NCBI Taxonomy" id="217090"/>
    <lineage>
        <taxon>Bacteria</taxon>
        <taxon>Bacillati</taxon>
        <taxon>Bacillota</taxon>
        <taxon>Bacilli</taxon>
        <taxon>Bacillales</taxon>
        <taxon>Paenibacillaceae</taxon>
        <taxon>Paenibacillus</taxon>
    </lineage>
</organism>
<keyword evidence="1" id="KW-0472">Membrane</keyword>
<accession>A0A2N5N0H6</accession>
<name>A0A2N5N0H6_9BACL</name>
<dbReference type="EMBL" id="NFEZ01000004">
    <property type="protein sequence ID" value="PLT43822.1"/>
    <property type="molecule type" value="Genomic_DNA"/>
</dbReference>
<evidence type="ECO:0000313" key="2">
    <source>
        <dbReference type="EMBL" id="PLT43822.1"/>
    </source>
</evidence>
<keyword evidence="1" id="KW-0812">Transmembrane</keyword>
<dbReference type="Proteomes" id="UP000234789">
    <property type="component" value="Unassembled WGS sequence"/>
</dbReference>
<comment type="caution">
    <text evidence="2">The sequence shown here is derived from an EMBL/GenBank/DDBJ whole genome shotgun (WGS) entry which is preliminary data.</text>
</comment>
<keyword evidence="1" id="KW-1133">Transmembrane helix</keyword>
<feature type="transmembrane region" description="Helical" evidence="1">
    <location>
        <begin position="24"/>
        <end position="44"/>
    </location>
</feature>
<keyword evidence="3" id="KW-1185">Reference proteome</keyword>
<evidence type="ECO:0000256" key="1">
    <source>
        <dbReference type="SAM" id="Phobius"/>
    </source>
</evidence>
<dbReference type="NCBIfam" id="NF041808">
    <property type="entry name" value="daptide_123"/>
    <property type="match status" value="1"/>
</dbReference>
<gene>
    <name evidence="2" type="ORF">B8V81_2253</name>
</gene>
<protein>
    <submittedName>
        <fullName evidence="2">Uncharacterized protein</fullName>
    </submittedName>
</protein>
<evidence type="ECO:0000313" key="3">
    <source>
        <dbReference type="Proteomes" id="UP000234789"/>
    </source>
</evidence>
<proteinExistence type="predicted"/>
<dbReference type="RefSeq" id="WP_164820112.1">
    <property type="nucleotide sequence ID" value="NZ_BIMM01000006.1"/>
</dbReference>
<dbReference type="AlphaFoldDB" id="A0A2N5N0H6"/>